<dbReference type="EnsemblMetazoa" id="XM_011683983">
    <property type="protein sequence ID" value="XP_011682285"/>
    <property type="gene ID" value="LOC105446763"/>
</dbReference>
<keyword evidence="3" id="KW-1185">Reference proteome</keyword>
<evidence type="ECO:0000313" key="2">
    <source>
        <dbReference type="EnsemblMetazoa" id="XP_011682285"/>
    </source>
</evidence>
<organism evidence="2 3">
    <name type="scientific">Strongylocentrotus purpuratus</name>
    <name type="common">Purple sea urchin</name>
    <dbReference type="NCBI Taxonomy" id="7668"/>
    <lineage>
        <taxon>Eukaryota</taxon>
        <taxon>Metazoa</taxon>
        <taxon>Echinodermata</taxon>
        <taxon>Eleutherozoa</taxon>
        <taxon>Echinozoa</taxon>
        <taxon>Echinoidea</taxon>
        <taxon>Euechinoidea</taxon>
        <taxon>Echinacea</taxon>
        <taxon>Camarodonta</taxon>
        <taxon>Echinidea</taxon>
        <taxon>Strongylocentrotidae</taxon>
        <taxon>Strongylocentrotus</taxon>
    </lineage>
</organism>
<dbReference type="InterPro" id="IPR027867">
    <property type="entry name" value="SPATA48"/>
</dbReference>
<evidence type="ECO:0000313" key="3">
    <source>
        <dbReference type="Proteomes" id="UP000007110"/>
    </source>
</evidence>
<proteinExistence type="predicted"/>
<accession>A0A7M7HMM0</accession>
<dbReference type="PANTHER" id="PTHR34759">
    <property type="entry name" value="SPERMATOGENESIS-ASSOCIATED PROTEIN 48"/>
    <property type="match status" value="1"/>
</dbReference>
<dbReference type="GeneID" id="105446763"/>
<feature type="compositionally biased region" description="Polar residues" evidence="1">
    <location>
        <begin position="102"/>
        <end position="127"/>
    </location>
</feature>
<dbReference type="OrthoDB" id="5983862at2759"/>
<dbReference type="KEGG" id="spu:105446763"/>
<dbReference type="InParanoid" id="A0A7M7HMM0"/>
<reference evidence="3" key="1">
    <citation type="submission" date="2015-02" db="EMBL/GenBank/DDBJ databases">
        <title>Genome sequencing for Strongylocentrotus purpuratus.</title>
        <authorList>
            <person name="Murali S."/>
            <person name="Liu Y."/>
            <person name="Vee V."/>
            <person name="English A."/>
            <person name="Wang M."/>
            <person name="Skinner E."/>
            <person name="Han Y."/>
            <person name="Muzny D.M."/>
            <person name="Worley K.C."/>
            <person name="Gibbs R.A."/>
        </authorList>
    </citation>
    <scope>NUCLEOTIDE SEQUENCE</scope>
</reference>
<dbReference type="RefSeq" id="XP_011682285.2">
    <property type="nucleotide sequence ID" value="XM_011683983.2"/>
</dbReference>
<protein>
    <submittedName>
        <fullName evidence="2">Uncharacterized protein</fullName>
    </submittedName>
</protein>
<dbReference type="OMA" id="NRRWNSR"/>
<sequence length="438" mass="49812">MAETMVRPRPLGDLRLHLQVDTNSGANNVQDIVKNRRQRLMKLPVSRGRFDVASFQDHKNSGFVKYNDDTLAPNRDNYPIIDPTSGFVSVAADVDRNTGVSHIPNMQQSDNPPNTVTPLSPRPTTTLAYRDKVKESNSQNPLRASAPAALQSADPQLQKTRLLNDPGTWNSKKISDAMIRAKLGGWTSDADPRKIEKEQDLIWQQIHSKSIKNQANVIDKAEDWKDEAALRYVYLPSTQRSYEGVNWDAKLAPKVLPPATTLERQPDPVSHRFSVNKRYESGAQPWQNLGRSFDMFQIRDGFHIKGPIEFCSPHRKNYQIPNYTGFVGGMGERDHPQQYFFPSAVQRTSLPWYTDTANRPNIPGYTGCTHWKSEKPANVNVPVPPPQTTARVHRIDRYDPNQSPFKRTSRMSKMVTLVPPCNPFNKVDNNERTLEQYR</sequence>
<dbReference type="AlphaFoldDB" id="A0A7M7HMM0"/>
<name>A0A7M7HMM0_STRPU</name>
<reference evidence="2" key="2">
    <citation type="submission" date="2021-01" db="UniProtKB">
        <authorList>
            <consortium name="EnsemblMetazoa"/>
        </authorList>
    </citation>
    <scope>IDENTIFICATION</scope>
</reference>
<feature type="region of interest" description="Disordered" evidence="1">
    <location>
        <begin position="102"/>
        <end position="169"/>
    </location>
</feature>
<evidence type="ECO:0000256" key="1">
    <source>
        <dbReference type="SAM" id="MobiDB-lite"/>
    </source>
</evidence>
<dbReference type="Proteomes" id="UP000007110">
    <property type="component" value="Unassembled WGS sequence"/>
</dbReference>
<feature type="compositionally biased region" description="Polar residues" evidence="1">
    <location>
        <begin position="153"/>
        <end position="169"/>
    </location>
</feature>
<dbReference type="Pfam" id="PF15073">
    <property type="entry name" value="SPATA48"/>
    <property type="match status" value="1"/>
</dbReference>
<dbReference type="PANTHER" id="PTHR34759:SF1">
    <property type="entry name" value="SPERMATOGENESIS-ASSOCIATED PROTEIN 48"/>
    <property type="match status" value="1"/>
</dbReference>